<evidence type="ECO:0000313" key="3">
    <source>
        <dbReference type="Proteomes" id="UP000663671"/>
    </source>
</evidence>
<dbReference type="PANTHER" id="PTHR36587">
    <property type="entry name" value="EXPRESSION SITE-ASSOCIATED GENE 3 (ESAG3)-LIKE PROTEIN"/>
    <property type="match status" value="1"/>
</dbReference>
<accession>A0A8A1MH81</accession>
<evidence type="ECO:0000256" key="1">
    <source>
        <dbReference type="SAM" id="Phobius"/>
    </source>
</evidence>
<keyword evidence="1" id="KW-0812">Transmembrane</keyword>
<dbReference type="EMBL" id="CP069115">
    <property type="protein sequence ID" value="QSS65361.1"/>
    <property type="molecule type" value="Genomic_DNA"/>
</dbReference>
<reference evidence="2" key="1">
    <citation type="submission" date="2021-01" db="EMBL/GenBank/DDBJ databases">
        <title>Chromosome-level genome assembly of a human fungal pathogen reveals clustering of transcriptionally co-regulated genes.</title>
        <authorList>
            <person name="Voorhies M."/>
            <person name="Cohen S."/>
            <person name="Shea T.P."/>
            <person name="Petrus S."/>
            <person name="Munoz J.F."/>
            <person name="Poplawski S."/>
            <person name="Goldman W.E."/>
            <person name="Michael T."/>
            <person name="Cuomo C.A."/>
            <person name="Sil A."/>
            <person name="Beyhan S."/>
        </authorList>
    </citation>
    <scope>NUCLEOTIDE SEQUENCE</scope>
    <source>
        <strain evidence="2">WU24</strain>
    </source>
</reference>
<dbReference type="OrthoDB" id="422736at2759"/>
<name>A0A8A1MH81_AJECA</name>
<feature type="transmembrane region" description="Helical" evidence="1">
    <location>
        <begin position="32"/>
        <end position="51"/>
    </location>
</feature>
<dbReference type="AlphaFoldDB" id="A0A8A1MH81"/>
<dbReference type="PANTHER" id="PTHR36587:SF2">
    <property type="entry name" value="EXPRESSION SITE-ASSOCIATED GENE 3 (ESAG3)-LIKE PROTEIN"/>
    <property type="match status" value="1"/>
</dbReference>
<dbReference type="CDD" id="cd22997">
    <property type="entry name" value="GT_LH"/>
    <property type="match status" value="1"/>
</dbReference>
<sequence>MRVLDYKGVRDGAGIYLSTLSRPLRRSRRTKTLWAIAVIMVVLFLMSRISLYQTLDDDIPELYPTQPVTSFAEDEISPAINSSPPKLNEDSTFASGLTKPNHSFHLIIRRPSNKSDICRTIATAMILNYPPPTVLFLDELIPEEGKQEPGRADPLLAMHRYLTKNTNLKDDDVILVIDGKDTWFQLPPEILLQRFHDMLKGHNRIIKWRYGSVPEKATKNVDPGTLKSTQKYSQRIIFAADKVCRPDLPHDASCVAVPYSNLPPDIYGPLTDTGKDVAQNRPRWLNSGSFVGLVGDVKRLYEHAADLNSKIPIPADEQRVLAQIFGEQEYARELYRHLTRPNWYIFIGELFGILKRVDISRLFMQLVPGRRYEFAIGLDYKSQLFFTMSPHSHHNLEWLHYNNVSQLSSAQLRHGVPRESRINIPADVSRCGNPFIPPHPLTTQIPSHYHSSVDNLPSPQNESWYTLSLATDIHSTSVPVLLHTNTEASDPNSLHLWWQHMWYHPWFHALLRKSMCASRKPIAARAAPRGANMDERDTRDGGGDVWTGAGEWCDWASLCKGKEGLSFVNDGFGKWGEEFGGDYLAPVYDKFG</sequence>
<protein>
    <submittedName>
        <fullName evidence="2">Uncharacterized protein</fullName>
    </submittedName>
</protein>
<keyword evidence="1" id="KW-1133">Transmembrane helix</keyword>
<dbReference type="Proteomes" id="UP000663671">
    <property type="component" value="Chromosome 3"/>
</dbReference>
<dbReference type="VEuPathDB" id="FungiDB:I7I51_06203"/>
<gene>
    <name evidence="2" type="ORF">I7I51_06203</name>
</gene>
<keyword evidence="1" id="KW-0472">Membrane</keyword>
<proteinExistence type="predicted"/>
<organism evidence="2 3">
    <name type="scientific">Ajellomyces capsulatus</name>
    <name type="common">Darling's disease fungus</name>
    <name type="synonym">Histoplasma capsulatum</name>
    <dbReference type="NCBI Taxonomy" id="5037"/>
    <lineage>
        <taxon>Eukaryota</taxon>
        <taxon>Fungi</taxon>
        <taxon>Dikarya</taxon>
        <taxon>Ascomycota</taxon>
        <taxon>Pezizomycotina</taxon>
        <taxon>Eurotiomycetes</taxon>
        <taxon>Eurotiomycetidae</taxon>
        <taxon>Onygenales</taxon>
        <taxon>Ajellomycetaceae</taxon>
        <taxon>Histoplasma</taxon>
    </lineage>
</organism>
<evidence type="ECO:0000313" key="2">
    <source>
        <dbReference type="EMBL" id="QSS65361.1"/>
    </source>
</evidence>